<dbReference type="Proteomes" id="UP001165565">
    <property type="component" value="Unassembled WGS sequence"/>
</dbReference>
<comment type="caution">
    <text evidence="3">The sequence shown here is derived from an EMBL/GenBank/DDBJ whole genome shotgun (WGS) entry which is preliminary data.</text>
</comment>
<proteinExistence type="predicted"/>
<dbReference type="AlphaFoldDB" id="A0AA41Z421"/>
<evidence type="ECO:0000256" key="1">
    <source>
        <dbReference type="SAM" id="SignalP"/>
    </source>
</evidence>
<dbReference type="InterPro" id="IPR011008">
    <property type="entry name" value="Dimeric_a/b-barrel"/>
</dbReference>
<evidence type="ECO:0000313" key="3">
    <source>
        <dbReference type="EMBL" id="MCW6533662.1"/>
    </source>
</evidence>
<dbReference type="SUPFAM" id="SSF54909">
    <property type="entry name" value="Dimeric alpha+beta barrel"/>
    <property type="match status" value="1"/>
</dbReference>
<dbReference type="Pfam" id="PF07978">
    <property type="entry name" value="NIPSNAP"/>
    <property type="match status" value="1"/>
</dbReference>
<sequence length="254" mass="27743">MIDRRMFVASAAGLAAVPLLAAASPELGVFELRQYTLKGGTRSAFARLFEQQFVTSQDAVGCHVLAVFRDLDDPDRFVWIRGFADMDARKTALQTFYTGPAWQAHRNAANAMILDSDNVLLLKRISGPVGPKALGNKGVTRIAIHRLRDVDPAAFAAFFDARMRAEIRAAGGALIATLASEAAANNFPRLPVREHDPVFLWIAHFPDEAGERGFDTRLHARSGWRDGIADSLLPALMQKPEVLRLAPSISVPEA</sequence>
<feature type="signal peptide" evidence="1">
    <location>
        <begin position="1"/>
        <end position="21"/>
    </location>
</feature>
<organism evidence="3 4">
    <name type="scientific">Sphingomonas lycopersici</name>
    <dbReference type="NCBI Taxonomy" id="2951807"/>
    <lineage>
        <taxon>Bacteria</taxon>
        <taxon>Pseudomonadati</taxon>
        <taxon>Pseudomonadota</taxon>
        <taxon>Alphaproteobacteria</taxon>
        <taxon>Sphingomonadales</taxon>
        <taxon>Sphingomonadaceae</taxon>
        <taxon>Sphingomonas</taxon>
    </lineage>
</organism>
<evidence type="ECO:0000259" key="2">
    <source>
        <dbReference type="Pfam" id="PF07978"/>
    </source>
</evidence>
<dbReference type="InterPro" id="IPR012577">
    <property type="entry name" value="NIPSNAP"/>
</dbReference>
<dbReference type="RefSeq" id="WP_265267686.1">
    <property type="nucleotide sequence ID" value="NZ_JANFAV010000001.1"/>
</dbReference>
<evidence type="ECO:0000313" key="4">
    <source>
        <dbReference type="Proteomes" id="UP001165565"/>
    </source>
</evidence>
<reference evidence="3" key="1">
    <citation type="submission" date="2022-06" db="EMBL/GenBank/DDBJ databases">
        <title>Sphingomonas sp. nov. isolated from rhizosphere soil of tomato.</title>
        <authorList>
            <person name="Dong H."/>
            <person name="Gao R."/>
        </authorList>
    </citation>
    <scope>NUCLEOTIDE SEQUENCE</scope>
    <source>
        <strain evidence="3">MMSM24</strain>
    </source>
</reference>
<protein>
    <submittedName>
        <fullName evidence="3">NIPSNAP family protein</fullName>
    </submittedName>
</protein>
<keyword evidence="1" id="KW-0732">Signal</keyword>
<dbReference type="Gene3D" id="3.30.70.100">
    <property type="match status" value="1"/>
</dbReference>
<name>A0AA41Z421_9SPHN</name>
<feature type="chain" id="PRO_5041330979" evidence="1">
    <location>
        <begin position="22"/>
        <end position="254"/>
    </location>
</feature>
<feature type="domain" description="NIPSNAP" evidence="2">
    <location>
        <begin position="30"/>
        <end position="121"/>
    </location>
</feature>
<keyword evidence="4" id="KW-1185">Reference proteome</keyword>
<accession>A0AA41Z421</accession>
<gene>
    <name evidence="3" type="ORF">NEE01_02550</name>
</gene>
<dbReference type="EMBL" id="JANFAV010000001">
    <property type="protein sequence ID" value="MCW6533662.1"/>
    <property type="molecule type" value="Genomic_DNA"/>
</dbReference>